<accession>A0ABD1Y8X5</accession>
<protein>
    <submittedName>
        <fullName evidence="2">Uncharacterized protein</fullName>
    </submittedName>
</protein>
<feature type="region of interest" description="Disordered" evidence="1">
    <location>
        <begin position="1"/>
        <end position="203"/>
    </location>
</feature>
<dbReference type="Proteomes" id="UP001605036">
    <property type="component" value="Unassembled WGS sequence"/>
</dbReference>
<feature type="compositionally biased region" description="Basic residues" evidence="1">
    <location>
        <begin position="51"/>
        <end position="60"/>
    </location>
</feature>
<feature type="compositionally biased region" description="Low complexity" evidence="1">
    <location>
        <begin position="1"/>
        <end position="47"/>
    </location>
</feature>
<evidence type="ECO:0000256" key="1">
    <source>
        <dbReference type="SAM" id="MobiDB-lite"/>
    </source>
</evidence>
<comment type="caution">
    <text evidence="2">The sequence shown here is derived from an EMBL/GenBank/DDBJ whole genome shotgun (WGS) entry which is preliminary data.</text>
</comment>
<gene>
    <name evidence="2" type="ORF">R1flu_003276</name>
</gene>
<dbReference type="AlphaFoldDB" id="A0ABD1Y8X5"/>
<keyword evidence="3" id="KW-1185">Reference proteome</keyword>
<organism evidence="2 3">
    <name type="scientific">Riccia fluitans</name>
    <dbReference type="NCBI Taxonomy" id="41844"/>
    <lineage>
        <taxon>Eukaryota</taxon>
        <taxon>Viridiplantae</taxon>
        <taxon>Streptophyta</taxon>
        <taxon>Embryophyta</taxon>
        <taxon>Marchantiophyta</taxon>
        <taxon>Marchantiopsida</taxon>
        <taxon>Marchantiidae</taxon>
        <taxon>Marchantiales</taxon>
        <taxon>Ricciaceae</taxon>
        <taxon>Riccia</taxon>
    </lineage>
</organism>
<feature type="compositionally biased region" description="Basic and acidic residues" evidence="1">
    <location>
        <begin position="181"/>
        <end position="203"/>
    </location>
</feature>
<feature type="compositionally biased region" description="Low complexity" evidence="1">
    <location>
        <begin position="107"/>
        <end position="123"/>
    </location>
</feature>
<proteinExistence type="predicted"/>
<feature type="compositionally biased region" description="Basic and acidic residues" evidence="1">
    <location>
        <begin position="61"/>
        <end position="76"/>
    </location>
</feature>
<reference evidence="2 3" key="1">
    <citation type="submission" date="2024-09" db="EMBL/GenBank/DDBJ databases">
        <title>Chromosome-scale assembly of Riccia fluitans.</title>
        <authorList>
            <person name="Paukszto L."/>
            <person name="Sawicki J."/>
            <person name="Karawczyk K."/>
            <person name="Piernik-Szablinska J."/>
            <person name="Szczecinska M."/>
            <person name="Mazdziarz M."/>
        </authorList>
    </citation>
    <scope>NUCLEOTIDE SEQUENCE [LARGE SCALE GENOMIC DNA]</scope>
    <source>
        <strain evidence="2">Rf_01</strain>
        <tissue evidence="2">Aerial parts of the thallus</tissue>
    </source>
</reference>
<dbReference type="EMBL" id="JBHFFA010000006">
    <property type="protein sequence ID" value="KAL2623071.1"/>
    <property type="molecule type" value="Genomic_DNA"/>
</dbReference>
<evidence type="ECO:0000313" key="3">
    <source>
        <dbReference type="Proteomes" id="UP001605036"/>
    </source>
</evidence>
<sequence length="242" mass="24960">MDASVSPSTSTSAPSSPASSPAAGTATAGSSMFAPESASAVGAAVSELTPPRRRLVKAASRHFEEHQPRAIGKREGGGVGTGPPGFAFDRSATSPSATSPGIGGVQASASLGAPLASASNSGAFRERERGVIRSSMKGGDTQGDYPMNSPHGHASNTGPNKLGRTPFSPNQGAVDARPLGRRPEVGLRRHEAPNAQKHSEDMRIQQAKRASLLRAQTMSAPGNYKSFDSQFVNVPCHKDQPH</sequence>
<name>A0ABD1Y8X5_9MARC</name>
<evidence type="ECO:0000313" key="2">
    <source>
        <dbReference type="EMBL" id="KAL2623071.1"/>
    </source>
</evidence>